<dbReference type="Proteomes" id="UP000000600">
    <property type="component" value="Unassembled WGS sequence"/>
</dbReference>
<protein>
    <submittedName>
        <fullName evidence="2">Uncharacterized protein</fullName>
    </submittedName>
</protein>
<keyword evidence="1" id="KW-0175">Coiled coil</keyword>
<evidence type="ECO:0000256" key="1">
    <source>
        <dbReference type="SAM" id="Coils"/>
    </source>
</evidence>
<name>A0CPI3_PARTE</name>
<dbReference type="GeneID" id="5025882"/>
<feature type="coiled-coil region" evidence="1">
    <location>
        <begin position="32"/>
        <end position="102"/>
    </location>
</feature>
<organism evidence="2 3">
    <name type="scientific">Paramecium tetraurelia</name>
    <dbReference type="NCBI Taxonomy" id="5888"/>
    <lineage>
        <taxon>Eukaryota</taxon>
        <taxon>Sar</taxon>
        <taxon>Alveolata</taxon>
        <taxon>Ciliophora</taxon>
        <taxon>Intramacronucleata</taxon>
        <taxon>Oligohymenophorea</taxon>
        <taxon>Peniculida</taxon>
        <taxon>Parameciidae</taxon>
        <taxon>Paramecium</taxon>
    </lineage>
</organism>
<reference evidence="2 3" key="1">
    <citation type="journal article" date="2006" name="Nature">
        <title>Global trends of whole-genome duplications revealed by the ciliate Paramecium tetraurelia.</title>
        <authorList>
            <consortium name="Genoscope"/>
            <person name="Aury J.-M."/>
            <person name="Jaillon O."/>
            <person name="Duret L."/>
            <person name="Noel B."/>
            <person name="Jubin C."/>
            <person name="Porcel B.M."/>
            <person name="Segurens B."/>
            <person name="Daubin V."/>
            <person name="Anthouard V."/>
            <person name="Aiach N."/>
            <person name="Arnaiz O."/>
            <person name="Billaut A."/>
            <person name="Beisson J."/>
            <person name="Blanc I."/>
            <person name="Bouhouche K."/>
            <person name="Camara F."/>
            <person name="Duharcourt S."/>
            <person name="Guigo R."/>
            <person name="Gogendeau D."/>
            <person name="Katinka M."/>
            <person name="Keller A.-M."/>
            <person name="Kissmehl R."/>
            <person name="Klotz C."/>
            <person name="Koll F."/>
            <person name="Le Moue A."/>
            <person name="Lepere C."/>
            <person name="Malinsky S."/>
            <person name="Nowacki M."/>
            <person name="Nowak J.K."/>
            <person name="Plattner H."/>
            <person name="Poulain J."/>
            <person name="Ruiz F."/>
            <person name="Serrano V."/>
            <person name="Zagulski M."/>
            <person name="Dessen P."/>
            <person name="Betermier M."/>
            <person name="Weissenbach J."/>
            <person name="Scarpelli C."/>
            <person name="Schachter V."/>
            <person name="Sperling L."/>
            <person name="Meyer E."/>
            <person name="Cohen J."/>
            <person name="Wincker P."/>
        </authorList>
    </citation>
    <scope>NUCLEOTIDE SEQUENCE [LARGE SCALE GENOMIC DNA]</scope>
    <source>
        <strain evidence="2 3">Stock d4-2</strain>
    </source>
</reference>
<dbReference type="AlphaFoldDB" id="A0CPI3"/>
<proteinExistence type="predicted"/>
<evidence type="ECO:0000313" key="3">
    <source>
        <dbReference type="Proteomes" id="UP000000600"/>
    </source>
</evidence>
<dbReference type="EMBL" id="CT868130">
    <property type="protein sequence ID" value="CAK72700.1"/>
    <property type="molecule type" value="Genomic_DNA"/>
</dbReference>
<keyword evidence="3" id="KW-1185">Reference proteome</keyword>
<dbReference type="RefSeq" id="XP_001440097.1">
    <property type="nucleotide sequence ID" value="XM_001440060.1"/>
</dbReference>
<gene>
    <name evidence="2" type="ORF">GSPATT00009092001</name>
</gene>
<accession>A0CPI3</accession>
<sequence length="164" mass="19495">MNRQTNQPSHNSSTQLYYSQYLKQQQVSPIVERFVGDEVQELRKQVEQLTKQLEFKEQMISEMRAHQKILMNRLSEPTHYQKDNVVEKIKEFEMQLKEKELACERKPESKVRDHSFGKLNQRPFNIKVRQFNSGSCNTVSSLKLFSKFETRIARVLEVVEKDSQ</sequence>
<dbReference type="KEGG" id="ptm:GSPATT00009092001"/>
<dbReference type="HOGENOM" id="CLU_1622187_0_0_1"/>
<dbReference type="InParanoid" id="A0CPI3"/>
<evidence type="ECO:0000313" key="2">
    <source>
        <dbReference type="EMBL" id="CAK72700.1"/>
    </source>
</evidence>